<dbReference type="EMBL" id="PZZP01000001">
    <property type="protein sequence ID" value="PTM57783.1"/>
    <property type="molecule type" value="Genomic_DNA"/>
</dbReference>
<evidence type="ECO:0000313" key="2">
    <source>
        <dbReference type="EMBL" id="PTM57783.1"/>
    </source>
</evidence>
<organism evidence="2 3">
    <name type="scientific">Desmospora activa DSM 45169</name>
    <dbReference type="NCBI Taxonomy" id="1121389"/>
    <lineage>
        <taxon>Bacteria</taxon>
        <taxon>Bacillati</taxon>
        <taxon>Bacillota</taxon>
        <taxon>Bacilli</taxon>
        <taxon>Bacillales</taxon>
        <taxon>Thermoactinomycetaceae</taxon>
        <taxon>Desmospora</taxon>
    </lineage>
</organism>
<dbReference type="PANTHER" id="PTHR35525">
    <property type="entry name" value="BLL6575 PROTEIN"/>
    <property type="match status" value="1"/>
</dbReference>
<proteinExistence type="predicted"/>
<comment type="caution">
    <text evidence="2">The sequence shown here is derived from an EMBL/GenBank/DDBJ whole genome shotgun (WGS) entry which is preliminary data.</text>
</comment>
<feature type="domain" description="Zinc finger CGNR" evidence="1">
    <location>
        <begin position="139"/>
        <end position="179"/>
    </location>
</feature>
<dbReference type="RefSeq" id="WP_170105061.1">
    <property type="nucleotide sequence ID" value="NZ_PZZP01000001.1"/>
</dbReference>
<gene>
    <name evidence="2" type="ORF">C8J48_0340</name>
</gene>
<reference evidence="2 3" key="1">
    <citation type="submission" date="2018-04" db="EMBL/GenBank/DDBJ databases">
        <title>Genomic Encyclopedia of Archaeal and Bacterial Type Strains, Phase II (KMG-II): from individual species to whole genera.</title>
        <authorList>
            <person name="Goeker M."/>
        </authorList>
    </citation>
    <scope>NUCLEOTIDE SEQUENCE [LARGE SCALE GENOMIC DNA]</scope>
    <source>
        <strain evidence="2 3">DSM 45169</strain>
    </source>
</reference>
<evidence type="ECO:0000313" key="3">
    <source>
        <dbReference type="Proteomes" id="UP000241639"/>
    </source>
</evidence>
<evidence type="ECO:0000259" key="1">
    <source>
        <dbReference type="Pfam" id="PF11706"/>
    </source>
</evidence>
<dbReference type="InterPro" id="IPR023286">
    <property type="entry name" value="ABATE_dom_sf"/>
</dbReference>
<dbReference type="InterPro" id="IPR010852">
    <property type="entry name" value="ABATE"/>
</dbReference>
<protein>
    <submittedName>
        <fullName evidence="2">Putative RNA-binding Zn ribbon-like protein</fullName>
    </submittedName>
</protein>
<dbReference type="AlphaFoldDB" id="A0A2T4Z7C9"/>
<dbReference type="Proteomes" id="UP000241639">
    <property type="component" value="Unassembled WGS sequence"/>
</dbReference>
<keyword evidence="3" id="KW-1185">Reference proteome</keyword>
<accession>A0A2T4Z7C9</accession>
<dbReference type="InterPro" id="IPR021005">
    <property type="entry name" value="Znf_CGNR"/>
</dbReference>
<dbReference type="Pfam" id="PF11706">
    <property type="entry name" value="zf-CGNR"/>
    <property type="match status" value="1"/>
</dbReference>
<dbReference type="PANTHER" id="PTHR35525:SF3">
    <property type="entry name" value="BLL6575 PROTEIN"/>
    <property type="match status" value="1"/>
</dbReference>
<sequence>MKYDREQWLAFTCHMLNTYDPFFKQPELLDSPKQLKELLNKYGLFAGIPISADELQRTRSYRDQLRNHIALENDTKLVQLLNGFEKRSPVQPRLQIKGDGSFDYLFEQHHDSKSSLADRIGAICAFTLGRMLVEYGRARLKICTSSPCEEIYVDRSKNGLQRFCSKRCATRFHVKKHRQSNKT</sequence>
<name>A0A2T4Z7C9_9BACL</name>
<dbReference type="SUPFAM" id="SSF160904">
    <property type="entry name" value="Jann2411-like"/>
    <property type="match status" value="1"/>
</dbReference>
<dbReference type="Gene3D" id="1.10.3300.10">
    <property type="entry name" value="Jann2411-like domain"/>
    <property type="match status" value="1"/>
</dbReference>